<name>A0A4Z2FWE3_9TELE</name>
<comment type="caution">
    <text evidence="2">The sequence shown here is derived from an EMBL/GenBank/DDBJ whole genome shotgun (WGS) entry which is preliminary data.</text>
</comment>
<evidence type="ECO:0000313" key="2">
    <source>
        <dbReference type="EMBL" id="TNN44914.1"/>
    </source>
</evidence>
<organism evidence="2 3">
    <name type="scientific">Liparis tanakae</name>
    <name type="common">Tanaka's snailfish</name>
    <dbReference type="NCBI Taxonomy" id="230148"/>
    <lineage>
        <taxon>Eukaryota</taxon>
        <taxon>Metazoa</taxon>
        <taxon>Chordata</taxon>
        <taxon>Craniata</taxon>
        <taxon>Vertebrata</taxon>
        <taxon>Euteleostomi</taxon>
        <taxon>Actinopterygii</taxon>
        <taxon>Neopterygii</taxon>
        <taxon>Teleostei</taxon>
        <taxon>Neoteleostei</taxon>
        <taxon>Acanthomorphata</taxon>
        <taxon>Eupercaria</taxon>
        <taxon>Perciformes</taxon>
        <taxon>Cottioidei</taxon>
        <taxon>Cottales</taxon>
        <taxon>Liparidae</taxon>
        <taxon>Liparis</taxon>
    </lineage>
</organism>
<protein>
    <submittedName>
        <fullName evidence="2">Uncharacterized protein</fullName>
    </submittedName>
</protein>
<evidence type="ECO:0000313" key="3">
    <source>
        <dbReference type="Proteomes" id="UP000314294"/>
    </source>
</evidence>
<evidence type="ECO:0000256" key="1">
    <source>
        <dbReference type="SAM" id="MobiDB-lite"/>
    </source>
</evidence>
<feature type="region of interest" description="Disordered" evidence="1">
    <location>
        <begin position="61"/>
        <end position="88"/>
    </location>
</feature>
<keyword evidence="3" id="KW-1185">Reference proteome</keyword>
<gene>
    <name evidence="2" type="ORF">EYF80_044888</name>
</gene>
<dbReference type="Proteomes" id="UP000314294">
    <property type="component" value="Unassembled WGS sequence"/>
</dbReference>
<sequence>MQHRLLKLLDGLHVQQARAVWPGDRDKEGTSVTFLGLQRMALALTLLLFIVRRTEVIGHTGRGDGGYKRGRQAGLDGGGGGGGDGGVV</sequence>
<proteinExistence type="predicted"/>
<dbReference type="EMBL" id="SRLO01000877">
    <property type="protein sequence ID" value="TNN44914.1"/>
    <property type="molecule type" value="Genomic_DNA"/>
</dbReference>
<reference evidence="2 3" key="1">
    <citation type="submission" date="2019-03" db="EMBL/GenBank/DDBJ databases">
        <title>First draft genome of Liparis tanakae, snailfish: a comprehensive survey of snailfish specific genes.</title>
        <authorList>
            <person name="Kim W."/>
            <person name="Song I."/>
            <person name="Jeong J.-H."/>
            <person name="Kim D."/>
            <person name="Kim S."/>
            <person name="Ryu S."/>
            <person name="Song J.Y."/>
            <person name="Lee S.K."/>
        </authorList>
    </citation>
    <scope>NUCLEOTIDE SEQUENCE [LARGE SCALE GENOMIC DNA]</scope>
    <source>
        <tissue evidence="2">Muscle</tissue>
    </source>
</reference>
<accession>A0A4Z2FWE3</accession>
<dbReference type="AlphaFoldDB" id="A0A4Z2FWE3"/>
<feature type="compositionally biased region" description="Gly residues" evidence="1">
    <location>
        <begin position="75"/>
        <end position="88"/>
    </location>
</feature>